<dbReference type="PANTHER" id="PTHR24093:SF369">
    <property type="entry name" value="CALCIUM-TRANSPORTING ATPASE"/>
    <property type="match status" value="1"/>
</dbReference>
<comment type="catalytic activity">
    <reaction evidence="15">
        <text>Ca(2+)(in) + ATP + H2O = Ca(2+)(out) + ADP + phosphate + H(+)</text>
        <dbReference type="Rhea" id="RHEA:18105"/>
        <dbReference type="ChEBI" id="CHEBI:15377"/>
        <dbReference type="ChEBI" id="CHEBI:15378"/>
        <dbReference type="ChEBI" id="CHEBI:29108"/>
        <dbReference type="ChEBI" id="CHEBI:30616"/>
        <dbReference type="ChEBI" id="CHEBI:43474"/>
        <dbReference type="ChEBI" id="CHEBI:456216"/>
        <dbReference type="EC" id="7.2.2.10"/>
    </reaction>
</comment>
<sequence length="1261" mass="137172">MAENGKVTSGDDADPSKKPLLSSSTDYGSISFPEADGYSLSQRGLADIVAQKQTKALSAFGGVSGLASAVGCKDLSKGLINAKTKEGAAFVEAQRSKYGSNSLPPPPSPSLLALVLEGLKDPTIIMLLVSAVISLVLGLGIERDFEHGWIEGTSIFVTVCLVVAVASLTDYAKAKEFRDQQLRLEGERHVNLVRSGESTIVHPGELVVGDIIRLAVGDIVPVDGILIDGSGLKMDESALTGESDLINKAVYTGGGKESKADPFIVSGTNVMQGSGKMLVVAVGCNSMQGRILARIREQETEGGDDDDNEENGGFLSTLRSFFSFGSADVEGADLMKKLDVLAMDIGKIGLLVAFLVFLVMFTTWLNSQFFKGGDCAALVEDECIPHAACAWSHSSGSCVRTWTAEDISTVLDYFITAVTILVVAVPEGLPLAVTLALAVSVRRMIKDSNQVKHMDSCETMGSATTICSDKTGTLTENKMTAMRAFLAGKEHEHIVGKTSGEEDMNLGKIILESSTSSDETKALVELLSEAILLNCAPTSKVNSTEAGLVYEGNATECALIKLTQQLKVDGESLRQSFKKPNSVLDWGEHSIPFSSEKKRMSWIVEKGDGFRMYSKGAPKAMFGSSTSFLSGLSGSVTETKPLTPAELKAFNEKIESYQNSGLRSLAVAFRDFDSVPKDGWNNNKDLETNMTLLAVFGIEDPLRPSVPGAIEDCRKAGIDVRMCTGDALSTAVSIGKGCGILRSTDFDKDGNPKEGFAMTGAEFDDRVHLKDGKAPHVVRRVFDPEINDAVDKLAPQFLLDEKGNKKLDMEAFDKLWPTLRVLARCQPEDKLTLVKGMRKSQLFMDETRCRSLDKEHNIKIFPDYQVVAVTGDGTNDAPALKSADVGFAMGIVGTETAKQACDIILLDDNFSSIVKAAMWGRNVFDSISKFLQFQLTVNVVAITLAVVGAFAYSESPLTAVQMLWVNMIMDSLASLALATELPTKELLDRMPYGRRRPVISKVMQANIIGHSLYQIGVLLWVLFAPQTIPFLDPPITHDPTQGSVHWSVFFNVFVLLQLFNEFNSRRLPTIEKLRSTVSEWNVFNGVCSNPVFVAVMVSTFLAQIFIVQYGGLAVNLVHGGLTRDQWLFCVVVGMFGLVWQLIINFLIVRLMKSSSEEETNSIEQSIRKMSTRSLGDVKDDTSIDDAESHREKSLPQANWDKFRAGVRQGNIYKDMMGGSSFRSGHKLGSIVKTRLDDQKEAKKKIEVSEKLFSSEKSLKQD</sequence>
<feature type="transmembrane region" description="Helical" evidence="17">
    <location>
        <begin position="963"/>
        <end position="981"/>
    </location>
</feature>
<accession>A0A7S4VBP8</accession>
<dbReference type="SUPFAM" id="SSF56784">
    <property type="entry name" value="HAD-like"/>
    <property type="match status" value="1"/>
</dbReference>
<dbReference type="EMBL" id="HBNS01027353">
    <property type="protein sequence ID" value="CAE4619807.1"/>
    <property type="molecule type" value="Transcribed_RNA"/>
</dbReference>
<dbReference type="GO" id="GO:0012505">
    <property type="term" value="C:endomembrane system"/>
    <property type="evidence" value="ECO:0007669"/>
    <property type="project" value="UniProtKB-SubCell"/>
</dbReference>
<keyword evidence="3" id="KW-0813">Transport</keyword>
<dbReference type="GO" id="GO:0046872">
    <property type="term" value="F:metal ion binding"/>
    <property type="evidence" value="ECO:0007669"/>
    <property type="project" value="UniProtKB-KW"/>
</dbReference>
<name>A0A7S4VBP8_9STRA</name>
<evidence type="ECO:0000256" key="14">
    <source>
        <dbReference type="ARBA" id="ARBA00023136"/>
    </source>
</evidence>
<evidence type="ECO:0000256" key="12">
    <source>
        <dbReference type="ARBA" id="ARBA00022989"/>
    </source>
</evidence>
<keyword evidence="10" id="KW-0460">Magnesium</keyword>
<evidence type="ECO:0000256" key="7">
    <source>
        <dbReference type="ARBA" id="ARBA00022741"/>
    </source>
</evidence>
<comment type="subcellular location">
    <subcellularLocation>
        <location evidence="1">Endomembrane system</location>
        <topology evidence="1">Multi-pass membrane protein</topology>
    </subcellularLocation>
</comment>
<feature type="transmembrane region" description="Helical" evidence="17">
    <location>
        <begin position="1125"/>
        <end position="1147"/>
    </location>
</feature>
<dbReference type="SFLD" id="SFLDS00003">
    <property type="entry name" value="Haloacid_Dehalogenase"/>
    <property type="match status" value="1"/>
</dbReference>
<evidence type="ECO:0000256" key="3">
    <source>
        <dbReference type="ARBA" id="ARBA00022448"/>
    </source>
</evidence>
<dbReference type="InterPro" id="IPR001757">
    <property type="entry name" value="P_typ_ATPase"/>
</dbReference>
<dbReference type="InterPro" id="IPR059000">
    <property type="entry name" value="ATPase_P-type_domA"/>
</dbReference>
<feature type="transmembrane region" description="Helical" evidence="17">
    <location>
        <begin position="930"/>
        <end position="951"/>
    </location>
</feature>
<feature type="transmembrane region" description="Helical" evidence="17">
    <location>
        <begin position="1002"/>
        <end position="1023"/>
    </location>
</feature>
<dbReference type="SUPFAM" id="SSF81653">
    <property type="entry name" value="Calcium ATPase, transduction domain A"/>
    <property type="match status" value="1"/>
</dbReference>
<keyword evidence="14 17" id="KW-0472">Membrane</keyword>
<evidence type="ECO:0000256" key="1">
    <source>
        <dbReference type="ARBA" id="ARBA00004127"/>
    </source>
</evidence>
<dbReference type="InterPro" id="IPR006068">
    <property type="entry name" value="ATPase_P-typ_cation-transptr_C"/>
</dbReference>
<feature type="domain" description="Cation-transporting P-type ATPase N-terminal" evidence="18">
    <location>
        <begin position="59"/>
        <end position="139"/>
    </location>
</feature>
<keyword evidence="5 17" id="KW-0812">Transmembrane</keyword>
<keyword evidence="7" id="KW-0547">Nucleotide-binding</keyword>
<dbReference type="GO" id="GO:0016887">
    <property type="term" value="F:ATP hydrolysis activity"/>
    <property type="evidence" value="ECO:0007669"/>
    <property type="project" value="InterPro"/>
</dbReference>
<evidence type="ECO:0000256" key="13">
    <source>
        <dbReference type="ARBA" id="ARBA00023065"/>
    </source>
</evidence>
<dbReference type="GO" id="GO:0005524">
    <property type="term" value="F:ATP binding"/>
    <property type="evidence" value="ECO:0007669"/>
    <property type="project" value="UniProtKB-KW"/>
</dbReference>
<dbReference type="InterPro" id="IPR044492">
    <property type="entry name" value="P_typ_ATPase_HD_dom"/>
</dbReference>
<dbReference type="Pfam" id="PF00122">
    <property type="entry name" value="E1-E2_ATPase"/>
    <property type="match status" value="1"/>
</dbReference>
<evidence type="ECO:0000256" key="16">
    <source>
        <dbReference type="SAM" id="MobiDB-lite"/>
    </source>
</evidence>
<dbReference type="GO" id="GO:0005886">
    <property type="term" value="C:plasma membrane"/>
    <property type="evidence" value="ECO:0007669"/>
    <property type="project" value="TreeGrafter"/>
</dbReference>
<evidence type="ECO:0000256" key="2">
    <source>
        <dbReference type="ARBA" id="ARBA00012790"/>
    </source>
</evidence>
<feature type="transmembrane region" description="Helical" evidence="17">
    <location>
        <begin position="1082"/>
        <end position="1105"/>
    </location>
</feature>
<dbReference type="InterPro" id="IPR023299">
    <property type="entry name" value="ATPase_P-typ_cyto_dom_N"/>
</dbReference>
<evidence type="ECO:0000256" key="8">
    <source>
        <dbReference type="ARBA" id="ARBA00022837"/>
    </source>
</evidence>
<gene>
    <name evidence="19" type="ORF">DBRI00130_LOCUS21507</name>
</gene>
<dbReference type="NCBIfam" id="TIGR01494">
    <property type="entry name" value="ATPase_P-type"/>
    <property type="match status" value="2"/>
</dbReference>
<feature type="transmembrane region" description="Helical" evidence="17">
    <location>
        <begin position="1043"/>
        <end position="1062"/>
    </location>
</feature>
<dbReference type="GO" id="GO:0005388">
    <property type="term" value="F:P-type calcium transporter activity"/>
    <property type="evidence" value="ECO:0007669"/>
    <property type="project" value="UniProtKB-EC"/>
</dbReference>
<feature type="transmembrane region" description="Helical" evidence="17">
    <location>
        <begin position="124"/>
        <end position="141"/>
    </location>
</feature>
<evidence type="ECO:0000256" key="4">
    <source>
        <dbReference type="ARBA" id="ARBA00022568"/>
    </source>
</evidence>
<keyword evidence="9" id="KW-0067">ATP-binding</keyword>
<dbReference type="InterPro" id="IPR036412">
    <property type="entry name" value="HAD-like_sf"/>
</dbReference>
<evidence type="ECO:0000256" key="17">
    <source>
        <dbReference type="SAM" id="Phobius"/>
    </source>
</evidence>
<evidence type="ECO:0000259" key="18">
    <source>
        <dbReference type="SMART" id="SM00831"/>
    </source>
</evidence>
<dbReference type="InterPro" id="IPR008250">
    <property type="entry name" value="ATPase_P-typ_transduc_dom_A_sf"/>
</dbReference>
<keyword evidence="13" id="KW-0406">Ion transport</keyword>
<feature type="transmembrane region" description="Helical" evidence="17">
    <location>
        <begin position="153"/>
        <end position="172"/>
    </location>
</feature>
<dbReference type="Pfam" id="PF13246">
    <property type="entry name" value="Cation_ATPase"/>
    <property type="match status" value="1"/>
</dbReference>
<dbReference type="Pfam" id="PF00689">
    <property type="entry name" value="Cation_ATPase_C"/>
    <property type="match status" value="1"/>
</dbReference>
<feature type="transmembrane region" description="Helical" evidence="17">
    <location>
        <begin position="345"/>
        <end position="364"/>
    </location>
</feature>
<keyword evidence="4" id="KW-0109">Calcium transport</keyword>
<feature type="compositionally biased region" description="Basic and acidic residues" evidence="16">
    <location>
        <begin position="1175"/>
        <end position="1193"/>
    </location>
</feature>
<dbReference type="Gene3D" id="1.20.1110.10">
    <property type="entry name" value="Calcium-transporting ATPase, transmembrane domain"/>
    <property type="match status" value="2"/>
</dbReference>
<keyword evidence="11" id="KW-1278">Translocase</keyword>
<evidence type="ECO:0000256" key="15">
    <source>
        <dbReference type="ARBA" id="ARBA00048694"/>
    </source>
</evidence>
<dbReference type="InterPro" id="IPR004014">
    <property type="entry name" value="ATPase_P-typ_cation-transptr_N"/>
</dbReference>
<dbReference type="PROSITE" id="PS00154">
    <property type="entry name" value="ATPASE_E1_E2"/>
    <property type="match status" value="1"/>
</dbReference>
<protein>
    <recommendedName>
        <fullName evidence="2">P-type Ca(2+) transporter</fullName>
        <ecNumber evidence="2">7.2.2.10</ecNumber>
    </recommendedName>
</protein>
<evidence type="ECO:0000256" key="10">
    <source>
        <dbReference type="ARBA" id="ARBA00022842"/>
    </source>
</evidence>
<dbReference type="Gene3D" id="2.70.150.10">
    <property type="entry name" value="Calcium-transporting ATPase, cytoplasmic transduction domain A"/>
    <property type="match status" value="1"/>
</dbReference>
<dbReference type="SUPFAM" id="SSF81660">
    <property type="entry name" value="Metal cation-transporting ATPase, ATP-binding domain N"/>
    <property type="match status" value="1"/>
</dbReference>
<dbReference type="SFLD" id="SFLDG00002">
    <property type="entry name" value="C1.7:_P-type_atpase_like"/>
    <property type="match status" value="1"/>
</dbReference>
<evidence type="ECO:0000256" key="5">
    <source>
        <dbReference type="ARBA" id="ARBA00022692"/>
    </source>
</evidence>
<dbReference type="AlphaFoldDB" id="A0A7S4VBP8"/>
<evidence type="ECO:0000256" key="9">
    <source>
        <dbReference type="ARBA" id="ARBA00022840"/>
    </source>
</evidence>
<evidence type="ECO:0000256" key="11">
    <source>
        <dbReference type="ARBA" id="ARBA00022967"/>
    </source>
</evidence>
<evidence type="ECO:0000313" key="19">
    <source>
        <dbReference type="EMBL" id="CAE4619807.1"/>
    </source>
</evidence>
<dbReference type="InterPro" id="IPR018303">
    <property type="entry name" value="ATPase_P-typ_P_site"/>
</dbReference>
<feature type="region of interest" description="Disordered" evidence="16">
    <location>
        <begin position="1173"/>
        <end position="1194"/>
    </location>
</feature>
<keyword evidence="12 17" id="KW-1133">Transmembrane helix</keyword>
<feature type="transmembrane region" description="Helical" evidence="17">
    <location>
        <begin position="413"/>
        <end position="439"/>
    </location>
</feature>
<dbReference type="EC" id="7.2.2.10" evidence="2"/>
<keyword evidence="8" id="KW-0106">Calcium</keyword>
<dbReference type="SMART" id="SM00831">
    <property type="entry name" value="Cation_ATPase_N"/>
    <property type="match status" value="1"/>
</dbReference>
<feature type="region of interest" description="Disordered" evidence="16">
    <location>
        <begin position="1"/>
        <end position="29"/>
    </location>
</feature>
<reference evidence="19" key="1">
    <citation type="submission" date="2021-01" db="EMBL/GenBank/DDBJ databases">
        <authorList>
            <person name="Corre E."/>
            <person name="Pelletier E."/>
            <person name="Niang G."/>
            <person name="Scheremetjew M."/>
            <person name="Finn R."/>
            <person name="Kale V."/>
            <person name="Holt S."/>
            <person name="Cochrane G."/>
            <person name="Meng A."/>
            <person name="Brown T."/>
            <person name="Cohen L."/>
        </authorList>
    </citation>
    <scope>NUCLEOTIDE SEQUENCE</scope>
    <source>
        <strain evidence="19">GSO104</strain>
    </source>
</reference>
<dbReference type="InterPro" id="IPR023298">
    <property type="entry name" value="ATPase_P-typ_TM_dom_sf"/>
</dbReference>
<proteinExistence type="predicted"/>
<dbReference type="PANTHER" id="PTHR24093">
    <property type="entry name" value="CATION TRANSPORTING ATPASE"/>
    <property type="match status" value="1"/>
</dbReference>
<dbReference type="FunFam" id="1.20.1110.10:FF:000039">
    <property type="entry name" value="Calcium-transporting ATPase"/>
    <property type="match status" value="1"/>
</dbReference>
<dbReference type="SFLD" id="SFLDF00027">
    <property type="entry name" value="p-type_atpase"/>
    <property type="match status" value="1"/>
</dbReference>
<dbReference type="Gene3D" id="3.40.1110.10">
    <property type="entry name" value="Calcium-transporting ATPase, cytoplasmic domain N"/>
    <property type="match status" value="1"/>
</dbReference>
<dbReference type="PRINTS" id="PR00119">
    <property type="entry name" value="CATATPASE"/>
</dbReference>
<dbReference type="Pfam" id="PF00690">
    <property type="entry name" value="Cation_ATPase_N"/>
    <property type="match status" value="1"/>
</dbReference>
<keyword evidence="6" id="KW-0479">Metal-binding</keyword>
<dbReference type="SUPFAM" id="SSF81665">
    <property type="entry name" value="Calcium ATPase, transmembrane domain M"/>
    <property type="match status" value="1"/>
</dbReference>
<organism evidence="19">
    <name type="scientific">Ditylum brightwellii</name>
    <dbReference type="NCBI Taxonomy" id="49249"/>
    <lineage>
        <taxon>Eukaryota</taxon>
        <taxon>Sar</taxon>
        <taxon>Stramenopiles</taxon>
        <taxon>Ochrophyta</taxon>
        <taxon>Bacillariophyta</taxon>
        <taxon>Mediophyceae</taxon>
        <taxon>Lithodesmiophycidae</taxon>
        <taxon>Lithodesmiales</taxon>
        <taxon>Lithodesmiaceae</taxon>
        <taxon>Ditylum</taxon>
    </lineage>
</organism>
<evidence type="ECO:0000256" key="6">
    <source>
        <dbReference type="ARBA" id="ARBA00022723"/>
    </source>
</evidence>